<evidence type="ECO:0000256" key="1">
    <source>
        <dbReference type="ARBA" id="ARBA00022723"/>
    </source>
</evidence>
<evidence type="ECO:0000313" key="6">
    <source>
        <dbReference type="EMBL" id="KAF7345966.1"/>
    </source>
</evidence>
<protein>
    <submittedName>
        <fullName evidence="6">MYND-type domain-containing protein</fullName>
    </submittedName>
</protein>
<gene>
    <name evidence="6" type="ORF">MVEN_01619100</name>
</gene>
<accession>A0A8H6XT69</accession>
<keyword evidence="3" id="KW-0862">Zinc</keyword>
<evidence type="ECO:0000256" key="4">
    <source>
        <dbReference type="PROSITE-ProRule" id="PRU00134"/>
    </source>
</evidence>
<keyword evidence="1" id="KW-0479">Metal-binding</keyword>
<reference evidence="6" key="1">
    <citation type="submission" date="2020-05" db="EMBL/GenBank/DDBJ databases">
        <title>Mycena genomes resolve the evolution of fungal bioluminescence.</title>
        <authorList>
            <person name="Tsai I.J."/>
        </authorList>
    </citation>
    <scope>NUCLEOTIDE SEQUENCE</scope>
    <source>
        <strain evidence="6">CCC161011</strain>
    </source>
</reference>
<proteinExistence type="predicted"/>
<keyword evidence="7" id="KW-1185">Reference proteome</keyword>
<dbReference type="EMBL" id="JACAZI010000013">
    <property type="protein sequence ID" value="KAF7345966.1"/>
    <property type="molecule type" value="Genomic_DNA"/>
</dbReference>
<feature type="domain" description="MYND-type" evidence="5">
    <location>
        <begin position="420"/>
        <end position="462"/>
    </location>
</feature>
<sequence length="625" mass="69462">MSSCHPALELDVLAGLHWRIRPRALAAVASGNSKEFQAMVRLVETDAEARKFLLPVFYAGLDTQPIGLLLEGLHRSCCFDDDYCINCSESPERRDSRDYYNLLSENLNRVVWCMRAVLLLATFDSFPSLAVPDLWSRIWPWIQFGDTYHDNLPCLKVVAEMDGYYRIFFTAMVLLHRIARRDNSDCVVETPGLPQFVLSMWESALSEPSIFPETGFSELCLHVGAHLVRHFDDAIDGAGGRTGLALLVVKQIDFIYDHSHDAENITGLSSILSALLDKILTDRLLQDALAGQGLVRSLARISSLSSSADQTALFNACVTIIAQCLMTTPGPSLSTEAIGNGILGALLKHASRTSSIPHECKTSFARLNAVHGVFFISMDTFKDAPISGEWMSFCLIANQRFELMKSHLSEQYPALRACDNIECGTIASKSEFRRCSGCLTSHYCSTACQTRDWRHGGHRDSCALTRAGQHLSLTPTPIHYSFQTQVTYKKQILDGCADFWRRCPDDDMLVEIDLSSPGSSSVSFSAADTLADEWPPWTDYMARAASSGGRLQFHVLRVAFGSKTQAWVFPLRSATSEISNGVRQIAVELRNVEGEDAEEYRERIQRLVELEVVETHTTGFLISSS</sequence>
<dbReference type="OrthoDB" id="3064914at2759"/>
<dbReference type="AlphaFoldDB" id="A0A8H6XT69"/>
<evidence type="ECO:0000313" key="7">
    <source>
        <dbReference type="Proteomes" id="UP000620124"/>
    </source>
</evidence>
<dbReference type="Gene3D" id="6.10.140.2220">
    <property type="match status" value="1"/>
</dbReference>
<keyword evidence="2 4" id="KW-0863">Zinc-finger</keyword>
<evidence type="ECO:0000256" key="3">
    <source>
        <dbReference type="ARBA" id="ARBA00022833"/>
    </source>
</evidence>
<dbReference type="GO" id="GO:0008270">
    <property type="term" value="F:zinc ion binding"/>
    <property type="evidence" value="ECO:0007669"/>
    <property type="project" value="UniProtKB-KW"/>
</dbReference>
<evidence type="ECO:0000259" key="5">
    <source>
        <dbReference type="PROSITE" id="PS50865"/>
    </source>
</evidence>
<dbReference type="Proteomes" id="UP000620124">
    <property type="component" value="Unassembled WGS sequence"/>
</dbReference>
<dbReference type="PROSITE" id="PS50865">
    <property type="entry name" value="ZF_MYND_2"/>
    <property type="match status" value="1"/>
</dbReference>
<comment type="caution">
    <text evidence="6">The sequence shown here is derived from an EMBL/GenBank/DDBJ whole genome shotgun (WGS) entry which is preliminary data.</text>
</comment>
<organism evidence="6 7">
    <name type="scientific">Mycena venus</name>
    <dbReference type="NCBI Taxonomy" id="2733690"/>
    <lineage>
        <taxon>Eukaryota</taxon>
        <taxon>Fungi</taxon>
        <taxon>Dikarya</taxon>
        <taxon>Basidiomycota</taxon>
        <taxon>Agaricomycotina</taxon>
        <taxon>Agaricomycetes</taxon>
        <taxon>Agaricomycetidae</taxon>
        <taxon>Agaricales</taxon>
        <taxon>Marasmiineae</taxon>
        <taxon>Mycenaceae</taxon>
        <taxon>Mycena</taxon>
    </lineage>
</organism>
<name>A0A8H6XT69_9AGAR</name>
<dbReference type="Pfam" id="PF01753">
    <property type="entry name" value="zf-MYND"/>
    <property type="match status" value="1"/>
</dbReference>
<evidence type="ECO:0000256" key="2">
    <source>
        <dbReference type="ARBA" id="ARBA00022771"/>
    </source>
</evidence>
<dbReference type="InterPro" id="IPR002893">
    <property type="entry name" value="Znf_MYND"/>
</dbReference>
<dbReference type="SUPFAM" id="SSF144232">
    <property type="entry name" value="HIT/MYND zinc finger-like"/>
    <property type="match status" value="1"/>
</dbReference>